<feature type="region of interest" description="Disordered" evidence="15">
    <location>
        <begin position="193"/>
        <end position="226"/>
    </location>
</feature>
<dbReference type="InterPro" id="IPR039544">
    <property type="entry name" value="Tim44-like"/>
</dbReference>
<evidence type="ECO:0000256" key="13">
    <source>
        <dbReference type="PIRNR" id="PIRNR037871"/>
    </source>
</evidence>
<reference evidence="17 18" key="1">
    <citation type="journal article" date="2019" name="Nat. Ecol. Evol.">
        <title>Megaphylogeny resolves global patterns of mushroom evolution.</title>
        <authorList>
            <person name="Varga T."/>
            <person name="Krizsan K."/>
            <person name="Foldi C."/>
            <person name="Dima B."/>
            <person name="Sanchez-Garcia M."/>
            <person name="Sanchez-Ramirez S."/>
            <person name="Szollosi G.J."/>
            <person name="Szarkandi J.G."/>
            <person name="Papp V."/>
            <person name="Albert L."/>
            <person name="Andreopoulos W."/>
            <person name="Angelini C."/>
            <person name="Antonin V."/>
            <person name="Barry K.W."/>
            <person name="Bougher N.L."/>
            <person name="Buchanan P."/>
            <person name="Buyck B."/>
            <person name="Bense V."/>
            <person name="Catcheside P."/>
            <person name="Chovatia M."/>
            <person name="Cooper J."/>
            <person name="Damon W."/>
            <person name="Desjardin D."/>
            <person name="Finy P."/>
            <person name="Geml J."/>
            <person name="Haridas S."/>
            <person name="Hughes K."/>
            <person name="Justo A."/>
            <person name="Karasinski D."/>
            <person name="Kautmanova I."/>
            <person name="Kiss B."/>
            <person name="Kocsube S."/>
            <person name="Kotiranta H."/>
            <person name="LaButti K.M."/>
            <person name="Lechner B.E."/>
            <person name="Liimatainen K."/>
            <person name="Lipzen A."/>
            <person name="Lukacs Z."/>
            <person name="Mihaltcheva S."/>
            <person name="Morgado L.N."/>
            <person name="Niskanen T."/>
            <person name="Noordeloos M.E."/>
            <person name="Ohm R.A."/>
            <person name="Ortiz-Santana B."/>
            <person name="Ovrebo C."/>
            <person name="Racz N."/>
            <person name="Riley R."/>
            <person name="Savchenko A."/>
            <person name="Shiryaev A."/>
            <person name="Soop K."/>
            <person name="Spirin V."/>
            <person name="Szebenyi C."/>
            <person name="Tomsovsky M."/>
            <person name="Tulloss R.E."/>
            <person name="Uehling J."/>
            <person name="Grigoriev I.V."/>
            <person name="Vagvolgyi C."/>
            <person name="Papp T."/>
            <person name="Martin F.M."/>
            <person name="Miettinen O."/>
            <person name="Hibbett D.S."/>
            <person name="Nagy L.G."/>
        </authorList>
    </citation>
    <scope>NUCLEOTIDE SEQUENCE [LARGE SCALE GENOMIC DNA]</scope>
    <source>
        <strain evidence="17 18">OMC1185</strain>
    </source>
</reference>
<comment type="subcellular location">
    <subcellularLocation>
        <location evidence="1">Mitochondrion inner membrane</location>
        <topology evidence="1">Peripheral membrane protein</topology>
    </subcellularLocation>
</comment>
<gene>
    <name evidence="17" type="ORF">OE88DRAFT_1658179</name>
</gene>
<evidence type="ECO:0000256" key="3">
    <source>
        <dbReference type="ARBA" id="ARBA00022448"/>
    </source>
</evidence>
<evidence type="ECO:0000256" key="11">
    <source>
        <dbReference type="ARBA" id="ARBA00023136"/>
    </source>
</evidence>
<dbReference type="Proteomes" id="UP000305948">
    <property type="component" value="Unassembled WGS sequence"/>
</dbReference>
<sequence length="451" mass="51118">MLSQNLRRTLLASRPSLSPLRISSVRFNRPQILSPPASLSSFHSSSRRQNDLPKSPFQTFVDVLRDELRKNRELQENVKQLQGEVDKFQDAGAMRKAREAYERARLTSSIKENPRLRAAAEELRKTGVKVGDAVSEALKTMEESEIMRAISRASAAVSDSLNSAAEPLRKTAAYKTLAETLTDALDDSYSAKHAGFEEREERRRRRATRLAKARKEGRGRREVANPEAGSSVVLHASANRESTWSKLKSTSPLFQHFSNLQSSFEESENPVVSGVRGVRDTVKGWFEETEFAQVMRVMKSMDTRFTREGFERELREYIVPEVVDAYLSADREALQKWCGEATYNVLWATMEQYLKQGLISDSKVLDIRQVDITSAKMLENNIPVFVITFATQEILLFRNAVSREVVVGAEDRVEQCHYAAVVTRAEEEIGDELTDGWKVVEMARRSARAYL</sequence>
<dbReference type="GO" id="GO:0051087">
    <property type="term" value="F:protein-folding chaperone binding"/>
    <property type="evidence" value="ECO:0007669"/>
    <property type="project" value="InterPro"/>
</dbReference>
<dbReference type="OrthoDB" id="10265990at2759"/>
<evidence type="ECO:0000256" key="10">
    <source>
        <dbReference type="ARBA" id="ARBA00023128"/>
    </source>
</evidence>
<feature type="coiled-coil region" evidence="14">
    <location>
        <begin position="64"/>
        <end position="91"/>
    </location>
</feature>
<dbReference type="GO" id="GO:0030150">
    <property type="term" value="P:protein import into mitochondrial matrix"/>
    <property type="evidence" value="ECO:0007669"/>
    <property type="project" value="InterPro"/>
</dbReference>
<dbReference type="GO" id="GO:0005743">
    <property type="term" value="C:mitochondrial inner membrane"/>
    <property type="evidence" value="ECO:0007669"/>
    <property type="project" value="UniProtKB-SubCell"/>
</dbReference>
<keyword evidence="3 13" id="KW-0813">Transport</keyword>
<accession>A0A5C3N356</accession>
<proteinExistence type="inferred from homology"/>
<name>A0A5C3N356_9AGAM</name>
<evidence type="ECO:0000256" key="15">
    <source>
        <dbReference type="SAM" id="MobiDB-lite"/>
    </source>
</evidence>
<dbReference type="Gene3D" id="3.10.450.240">
    <property type="match status" value="1"/>
</dbReference>
<evidence type="ECO:0000256" key="14">
    <source>
        <dbReference type="SAM" id="Coils"/>
    </source>
</evidence>
<evidence type="ECO:0000256" key="2">
    <source>
        <dbReference type="ARBA" id="ARBA00009597"/>
    </source>
</evidence>
<keyword evidence="4" id="KW-0547">Nucleotide-binding</keyword>
<dbReference type="SMART" id="SM00978">
    <property type="entry name" value="Tim44"/>
    <property type="match status" value="1"/>
</dbReference>
<evidence type="ECO:0000256" key="5">
    <source>
        <dbReference type="ARBA" id="ARBA00022792"/>
    </source>
</evidence>
<dbReference type="InterPro" id="IPR017303">
    <property type="entry name" value="Tim44"/>
</dbReference>
<feature type="compositionally biased region" description="Basic residues" evidence="15">
    <location>
        <begin position="202"/>
        <end position="212"/>
    </location>
</feature>
<keyword evidence="11 13" id="KW-0472">Membrane</keyword>
<dbReference type="InterPro" id="IPR032710">
    <property type="entry name" value="NTF2-like_dom_sf"/>
</dbReference>
<keyword evidence="18" id="KW-1185">Reference proteome</keyword>
<keyword evidence="8" id="KW-0809">Transit peptide</keyword>
<evidence type="ECO:0000256" key="4">
    <source>
        <dbReference type="ARBA" id="ARBA00022741"/>
    </source>
</evidence>
<feature type="compositionally biased region" description="Basic and acidic residues" evidence="15">
    <location>
        <begin position="213"/>
        <end position="224"/>
    </location>
</feature>
<dbReference type="FunFam" id="3.10.450.240:FF:000002">
    <property type="entry name" value="Mitochondrial import inner membrane translocase subunit TIM44"/>
    <property type="match status" value="1"/>
</dbReference>
<comment type="function">
    <text evidence="13">Essential component of the PAM complex, a complex required for the translocation of transit peptide-containing proteins from the inner membrane into the mitochondrial matrix in an ATP-dependent manner.</text>
</comment>
<evidence type="ECO:0000256" key="12">
    <source>
        <dbReference type="ARBA" id="ARBA00074309"/>
    </source>
</evidence>
<evidence type="ECO:0000256" key="6">
    <source>
        <dbReference type="ARBA" id="ARBA00022840"/>
    </source>
</evidence>
<organism evidence="17 18">
    <name type="scientific">Heliocybe sulcata</name>
    <dbReference type="NCBI Taxonomy" id="5364"/>
    <lineage>
        <taxon>Eukaryota</taxon>
        <taxon>Fungi</taxon>
        <taxon>Dikarya</taxon>
        <taxon>Basidiomycota</taxon>
        <taxon>Agaricomycotina</taxon>
        <taxon>Agaricomycetes</taxon>
        <taxon>Gloeophyllales</taxon>
        <taxon>Gloeophyllaceae</taxon>
        <taxon>Heliocybe</taxon>
    </lineage>
</organism>
<dbReference type="PANTHER" id="PTHR10721:SF1">
    <property type="entry name" value="MITOCHONDRIAL IMPORT INNER MEMBRANE TRANSLOCASE SUBUNIT TIM44"/>
    <property type="match status" value="1"/>
</dbReference>
<dbReference type="InterPro" id="IPR007379">
    <property type="entry name" value="Tim44-like_dom"/>
</dbReference>
<dbReference type="GO" id="GO:0005524">
    <property type="term" value="F:ATP binding"/>
    <property type="evidence" value="ECO:0007669"/>
    <property type="project" value="UniProtKB-KW"/>
</dbReference>
<keyword evidence="9 13" id="KW-0811">Translocation</keyword>
<evidence type="ECO:0000256" key="1">
    <source>
        <dbReference type="ARBA" id="ARBA00004637"/>
    </source>
</evidence>
<dbReference type="EMBL" id="ML213510">
    <property type="protein sequence ID" value="TFK51643.1"/>
    <property type="molecule type" value="Genomic_DNA"/>
</dbReference>
<keyword evidence="7 13" id="KW-0653">Protein transport</keyword>
<dbReference type="PANTHER" id="PTHR10721">
    <property type="entry name" value="MITOCHONDRIAL IMPORT INNER MEMBRANE TRANSLOCASE SUBUNIT TIM44"/>
    <property type="match status" value="1"/>
</dbReference>
<evidence type="ECO:0000313" key="17">
    <source>
        <dbReference type="EMBL" id="TFK51643.1"/>
    </source>
</evidence>
<evidence type="ECO:0000259" key="16">
    <source>
        <dbReference type="SMART" id="SM00978"/>
    </source>
</evidence>
<keyword evidence="6" id="KW-0067">ATP-binding</keyword>
<protein>
    <recommendedName>
        <fullName evidence="12 13">Mitochondrial import inner membrane translocase subunit TIM44</fullName>
    </recommendedName>
</protein>
<dbReference type="Pfam" id="PF04280">
    <property type="entry name" value="Tim44"/>
    <property type="match status" value="1"/>
</dbReference>
<evidence type="ECO:0000256" key="7">
    <source>
        <dbReference type="ARBA" id="ARBA00022927"/>
    </source>
</evidence>
<dbReference type="AlphaFoldDB" id="A0A5C3N356"/>
<evidence type="ECO:0000256" key="8">
    <source>
        <dbReference type="ARBA" id="ARBA00022946"/>
    </source>
</evidence>
<evidence type="ECO:0000256" key="9">
    <source>
        <dbReference type="ARBA" id="ARBA00023010"/>
    </source>
</evidence>
<dbReference type="SUPFAM" id="SSF54427">
    <property type="entry name" value="NTF2-like"/>
    <property type="match status" value="1"/>
</dbReference>
<dbReference type="STRING" id="5364.A0A5C3N356"/>
<keyword evidence="14" id="KW-0175">Coiled coil</keyword>
<evidence type="ECO:0000313" key="18">
    <source>
        <dbReference type="Proteomes" id="UP000305948"/>
    </source>
</evidence>
<feature type="domain" description="Tim44-like" evidence="16">
    <location>
        <begin position="291"/>
        <end position="444"/>
    </location>
</feature>
<keyword evidence="10 13" id="KW-0496">Mitochondrion</keyword>
<keyword evidence="5 13" id="KW-0999">Mitochondrion inner membrane</keyword>
<dbReference type="PIRSF" id="PIRSF037871">
    <property type="entry name" value="TIM44"/>
    <property type="match status" value="1"/>
</dbReference>
<comment type="similarity">
    <text evidence="2 13">Belongs to the Tim44 family.</text>
</comment>